<dbReference type="PANTHER" id="PTHR46300:SF9">
    <property type="entry name" value="P450, PUTATIVE-RELATED"/>
    <property type="match status" value="1"/>
</dbReference>
<keyword evidence="4 5" id="KW-0408">Iron</keyword>
<organism evidence="7 8">
    <name type="scientific">Glarea lozoyensis (strain ATCC 20868 / MF5171)</name>
    <dbReference type="NCBI Taxonomy" id="1116229"/>
    <lineage>
        <taxon>Eukaryota</taxon>
        <taxon>Fungi</taxon>
        <taxon>Dikarya</taxon>
        <taxon>Ascomycota</taxon>
        <taxon>Pezizomycotina</taxon>
        <taxon>Leotiomycetes</taxon>
        <taxon>Helotiales</taxon>
        <taxon>Helotiaceae</taxon>
        <taxon>Glarea</taxon>
    </lineage>
</organism>
<evidence type="ECO:0000256" key="4">
    <source>
        <dbReference type="ARBA" id="ARBA00023004"/>
    </source>
</evidence>
<dbReference type="PANTHER" id="PTHR46300">
    <property type="entry name" value="P450, PUTATIVE (EUROFUNG)-RELATED-RELATED"/>
    <property type="match status" value="1"/>
</dbReference>
<dbReference type="GO" id="GO:0016705">
    <property type="term" value="F:oxidoreductase activity, acting on paired donors, with incorporation or reduction of molecular oxygen"/>
    <property type="evidence" value="ECO:0007669"/>
    <property type="project" value="InterPro"/>
</dbReference>
<dbReference type="OrthoDB" id="1055148at2759"/>
<comment type="cofactor">
    <cofactor evidence="5">
        <name>heme</name>
        <dbReference type="ChEBI" id="CHEBI:30413"/>
    </cofactor>
</comment>
<evidence type="ECO:0000313" key="7">
    <source>
        <dbReference type="EMBL" id="EPE34768.1"/>
    </source>
</evidence>
<keyword evidence="2 5" id="KW-0479">Metal-binding</keyword>
<dbReference type="GO" id="GO:0004497">
    <property type="term" value="F:monooxygenase activity"/>
    <property type="evidence" value="ECO:0007669"/>
    <property type="project" value="InterPro"/>
</dbReference>
<dbReference type="Pfam" id="PF00067">
    <property type="entry name" value="p450"/>
    <property type="match status" value="1"/>
</dbReference>
<proteinExistence type="inferred from homology"/>
<dbReference type="SUPFAM" id="SSF48264">
    <property type="entry name" value="Cytochrome P450"/>
    <property type="match status" value="1"/>
</dbReference>
<dbReference type="InterPro" id="IPR001128">
    <property type="entry name" value="Cyt_P450"/>
</dbReference>
<dbReference type="InterPro" id="IPR050364">
    <property type="entry name" value="Cytochrome_P450_fung"/>
</dbReference>
<evidence type="ECO:0000256" key="1">
    <source>
        <dbReference type="ARBA" id="ARBA00010617"/>
    </source>
</evidence>
<dbReference type="GeneID" id="19469509"/>
<keyword evidence="8" id="KW-1185">Reference proteome</keyword>
<name>S3E930_GLAL2</name>
<keyword evidence="6" id="KW-0812">Transmembrane</keyword>
<evidence type="ECO:0000256" key="3">
    <source>
        <dbReference type="ARBA" id="ARBA00023002"/>
    </source>
</evidence>
<evidence type="ECO:0000256" key="6">
    <source>
        <dbReference type="SAM" id="Phobius"/>
    </source>
</evidence>
<gene>
    <name evidence="7" type="ORF">GLAREA_10463</name>
</gene>
<evidence type="ECO:0000256" key="2">
    <source>
        <dbReference type="ARBA" id="ARBA00022723"/>
    </source>
</evidence>
<dbReference type="Proteomes" id="UP000016922">
    <property type="component" value="Unassembled WGS sequence"/>
</dbReference>
<accession>S3E930</accession>
<reference evidence="7 8" key="1">
    <citation type="journal article" date="2013" name="BMC Genomics">
        <title>Genomics-driven discovery of the pneumocandin biosynthetic gene cluster in the fungus Glarea lozoyensis.</title>
        <authorList>
            <person name="Chen L."/>
            <person name="Yue Q."/>
            <person name="Zhang X."/>
            <person name="Xiang M."/>
            <person name="Wang C."/>
            <person name="Li S."/>
            <person name="Che Y."/>
            <person name="Ortiz-Lopez F.J."/>
            <person name="Bills G.F."/>
            <person name="Liu X."/>
            <person name="An Z."/>
        </authorList>
    </citation>
    <scope>NUCLEOTIDE SEQUENCE [LARGE SCALE GENOMIC DNA]</scope>
    <source>
        <strain evidence="8">ATCC 20868 / MF5171</strain>
    </source>
</reference>
<dbReference type="eggNOG" id="KOG0156">
    <property type="taxonomic scope" value="Eukaryota"/>
</dbReference>
<comment type="similarity">
    <text evidence="1">Belongs to the cytochrome P450 family.</text>
</comment>
<dbReference type="STRING" id="1116229.S3E930"/>
<dbReference type="Gene3D" id="1.10.630.10">
    <property type="entry name" value="Cytochrome P450"/>
    <property type="match status" value="1"/>
</dbReference>
<evidence type="ECO:0000256" key="5">
    <source>
        <dbReference type="PIRSR" id="PIRSR602401-1"/>
    </source>
</evidence>
<feature type="transmembrane region" description="Helical" evidence="6">
    <location>
        <begin position="12"/>
        <end position="28"/>
    </location>
</feature>
<dbReference type="InterPro" id="IPR036396">
    <property type="entry name" value="Cyt_P450_sf"/>
</dbReference>
<dbReference type="AlphaFoldDB" id="S3E930"/>
<sequence length="522" mass="58598">MTLLNLLPDSNLILPITVLILGIGLWLYKLAYFTDIPKLANIPEISGAIPFYGHLKVLGDDHASAFEDFGTKNVAPIVQAKLGNRRIVVLNSFEVAQEWIVKNASATIDRPLFYTFHGVISQSQGGTVGTAPWSESTKRRRTAVGTVMTRPAIQKAAPMIDLETSSLVQDMLSAASGVDHDERLEVDPRIFFQRLALNVVLMMCYGFRIADIDDPLLHNILNVAHSVSTFRSTNMNPQDYVPFLRYLPANERSKIAIKDRERRDIWLEELLQKVQTAIDNGEEVSCLSEGLLKDKSSEKLTKEEIKSINVSLVSGGFETVSTTAAAGLGFLSSPEGQDTQKRAYEAIMEVYSSDEEAWEKCISEETVPYVVALVREMLRYYAAIQLLPPRQTMKSFNWRGNMIPKGLSVYMNAQAINHERWLESEGFAPPLPYHYSFGAGSRMCPAVSISNRLLYATFVRLLVQFKITASPSEPPNTHYIEYNREKEGATAMMKPYKILLQQRMNEEKLMKNLAETTAATRK</sequence>
<keyword evidence="3" id="KW-0560">Oxidoreductase</keyword>
<keyword evidence="5" id="KW-0349">Heme</keyword>
<dbReference type="OMA" id="WPVFQIR"/>
<dbReference type="RefSeq" id="XP_008077755.1">
    <property type="nucleotide sequence ID" value="XM_008079564.1"/>
</dbReference>
<dbReference type="InterPro" id="IPR002401">
    <property type="entry name" value="Cyt_P450_E_grp-I"/>
</dbReference>
<dbReference type="KEGG" id="glz:GLAREA_10463"/>
<dbReference type="EMBL" id="KE145355">
    <property type="protein sequence ID" value="EPE34768.1"/>
    <property type="molecule type" value="Genomic_DNA"/>
</dbReference>
<dbReference type="GO" id="GO:0005506">
    <property type="term" value="F:iron ion binding"/>
    <property type="evidence" value="ECO:0007669"/>
    <property type="project" value="InterPro"/>
</dbReference>
<feature type="binding site" description="axial binding residue" evidence="5">
    <location>
        <position position="444"/>
    </location>
    <ligand>
        <name>heme</name>
        <dbReference type="ChEBI" id="CHEBI:30413"/>
    </ligand>
    <ligandPart>
        <name>Fe</name>
        <dbReference type="ChEBI" id="CHEBI:18248"/>
    </ligandPart>
</feature>
<keyword evidence="6" id="KW-0472">Membrane</keyword>
<dbReference type="PRINTS" id="PR00463">
    <property type="entry name" value="EP450I"/>
</dbReference>
<dbReference type="GO" id="GO:0020037">
    <property type="term" value="F:heme binding"/>
    <property type="evidence" value="ECO:0007669"/>
    <property type="project" value="InterPro"/>
</dbReference>
<protein>
    <submittedName>
        <fullName evidence="7">Cytochrome P450</fullName>
    </submittedName>
</protein>
<dbReference type="HOGENOM" id="CLU_001570_2_4_1"/>
<evidence type="ECO:0000313" key="8">
    <source>
        <dbReference type="Proteomes" id="UP000016922"/>
    </source>
</evidence>
<keyword evidence="6" id="KW-1133">Transmembrane helix</keyword>